<dbReference type="Proteomes" id="UP000324222">
    <property type="component" value="Unassembled WGS sequence"/>
</dbReference>
<gene>
    <name evidence="2" type="ORF">E2C01_059135</name>
</gene>
<keyword evidence="3" id="KW-1185">Reference proteome</keyword>
<feature type="region of interest" description="Disordered" evidence="1">
    <location>
        <begin position="114"/>
        <end position="160"/>
    </location>
</feature>
<protein>
    <submittedName>
        <fullName evidence="2">Uncharacterized protein</fullName>
    </submittedName>
</protein>
<dbReference type="AlphaFoldDB" id="A0A5B7H1Q5"/>
<comment type="caution">
    <text evidence="2">The sequence shown here is derived from an EMBL/GenBank/DDBJ whole genome shotgun (WGS) entry which is preliminary data.</text>
</comment>
<organism evidence="2 3">
    <name type="scientific">Portunus trituberculatus</name>
    <name type="common">Swimming crab</name>
    <name type="synonym">Neptunus trituberculatus</name>
    <dbReference type="NCBI Taxonomy" id="210409"/>
    <lineage>
        <taxon>Eukaryota</taxon>
        <taxon>Metazoa</taxon>
        <taxon>Ecdysozoa</taxon>
        <taxon>Arthropoda</taxon>
        <taxon>Crustacea</taxon>
        <taxon>Multicrustacea</taxon>
        <taxon>Malacostraca</taxon>
        <taxon>Eumalacostraca</taxon>
        <taxon>Eucarida</taxon>
        <taxon>Decapoda</taxon>
        <taxon>Pleocyemata</taxon>
        <taxon>Brachyura</taxon>
        <taxon>Eubrachyura</taxon>
        <taxon>Portunoidea</taxon>
        <taxon>Portunidae</taxon>
        <taxon>Portuninae</taxon>
        <taxon>Portunus</taxon>
    </lineage>
</organism>
<proteinExistence type="predicted"/>
<evidence type="ECO:0000256" key="1">
    <source>
        <dbReference type="SAM" id="MobiDB-lite"/>
    </source>
</evidence>
<name>A0A5B7H1Q5_PORTR</name>
<dbReference type="EMBL" id="VSRR010022817">
    <property type="protein sequence ID" value="MPC65012.1"/>
    <property type="molecule type" value="Genomic_DNA"/>
</dbReference>
<evidence type="ECO:0000313" key="3">
    <source>
        <dbReference type="Proteomes" id="UP000324222"/>
    </source>
</evidence>
<accession>A0A5B7H1Q5</accession>
<evidence type="ECO:0000313" key="2">
    <source>
        <dbReference type="EMBL" id="MPC65012.1"/>
    </source>
</evidence>
<sequence>MGVSVMSLSWAARGTKTSALRKTLKRIAVGTNENAIDLFSNNSCLVRAVPAVRQLQHNATTKGVDLSTGENSRALDTKAISPTEAEKDCCCFPHRTNSPKQHRPGSVMTQWQATAHHTPGHRFPSDDRQYSRNLKKPITADAPRQAHHSAPPRPQPVRFV</sequence>
<reference evidence="2 3" key="1">
    <citation type="submission" date="2019-05" db="EMBL/GenBank/DDBJ databases">
        <title>Another draft genome of Portunus trituberculatus and its Hox gene families provides insights of decapod evolution.</title>
        <authorList>
            <person name="Jeong J.-H."/>
            <person name="Song I."/>
            <person name="Kim S."/>
            <person name="Choi T."/>
            <person name="Kim D."/>
            <person name="Ryu S."/>
            <person name="Kim W."/>
        </authorList>
    </citation>
    <scope>NUCLEOTIDE SEQUENCE [LARGE SCALE GENOMIC DNA]</scope>
    <source>
        <tissue evidence="2">Muscle</tissue>
    </source>
</reference>
<feature type="compositionally biased region" description="Pro residues" evidence="1">
    <location>
        <begin position="151"/>
        <end position="160"/>
    </location>
</feature>